<dbReference type="HOGENOM" id="CLU_3364511_0_0_3"/>
<name>B1WU91_CROS5</name>
<sequence>MCPIFPRNSSPLGWTGKAEGVGKKGLQLVFLSENS</sequence>
<dbReference type="Proteomes" id="UP000001203">
    <property type="component" value="Chromosome circular"/>
</dbReference>
<dbReference type="KEGG" id="cyt:cce_2805"/>
<accession>B1WU91</accession>
<gene>
    <name evidence="1" type="ordered locus">cce_2805</name>
</gene>
<dbReference type="STRING" id="43989.cce_2805"/>
<keyword evidence="2" id="KW-1185">Reference proteome</keyword>
<evidence type="ECO:0000313" key="1">
    <source>
        <dbReference type="EMBL" id="ACB52153.1"/>
    </source>
</evidence>
<organism evidence="1 2">
    <name type="scientific">Crocosphaera subtropica (strain ATCC 51142 / BH68)</name>
    <name type="common">Cyanothece sp. (strain ATCC 51142)</name>
    <dbReference type="NCBI Taxonomy" id="43989"/>
    <lineage>
        <taxon>Bacteria</taxon>
        <taxon>Bacillati</taxon>
        <taxon>Cyanobacteriota</taxon>
        <taxon>Cyanophyceae</taxon>
        <taxon>Oscillatoriophycideae</taxon>
        <taxon>Chroococcales</taxon>
        <taxon>Aphanothecaceae</taxon>
        <taxon>Crocosphaera</taxon>
        <taxon>Crocosphaera subtropica</taxon>
    </lineage>
</organism>
<protein>
    <submittedName>
        <fullName evidence="1">Uncharacterized protein</fullName>
    </submittedName>
</protein>
<evidence type="ECO:0000313" key="2">
    <source>
        <dbReference type="Proteomes" id="UP000001203"/>
    </source>
</evidence>
<proteinExistence type="predicted"/>
<dbReference type="EMBL" id="CP000806">
    <property type="protein sequence ID" value="ACB52153.1"/>
    <property type="molecule type" value="Genomic_DNA"/>
</dbReference>
<dbReference type="AlphaFoldDB" id="B1WU91"/>
<reference evidence="1 2" key="1">
    <citation type="journal article" date="2008" name="Proc. Natl. Acad. Sci. U.S.A.">
        <title>The genome of Cyanothece 51142, a unicellular diazotrophic cyanobacterium important in the marine nitrogen cycle.</title>
        <authorList>
            <person name="Welsh E.A."/>
            <person name="Liberton M."/>
            <person name="Stoeckel J."/>
            <person name="Loh T."/>
            <person name="Elvitigala T."/>
            <person name="Wang C."/>
            <person name="Wollam A."/>
            <person name="Fulton R.S."/>
            <person name="Clifton S.W."/>
            <person name="Jacobs J.M."/>
            <person name="Aurora R."/>
            <person name="Ghosh B.K."/>
            <person name="Sherman L.A."/>
            <person name="Smith R.D."/>
            <person name="Wilson R.K."/>
            <person name="Pakrasi H.B."/>
        </authorList>
    </citation>
    <scope>NUCLEOTIDE SEQUENCE [LARGE SCALE GENOMIC DNA]</scope>
    <source>
        <strain evidence="2">ATCC 51142 / BH68</strain>
    </source>
</reference>